<gene>
    <name evidence="1" type="ORF">L3Q82_005557</name>
</gene>
<organism evidence="1 2">
    <name type="scientific">Scortum barcoo</name>
    <name type="common">barcoo grunter</name>
    <dbReference type="NCBI Taxonomy" id="214431"/>
    <lineage>
        <taxon>Eukaryota</taxon>
        <taxon>Metazoa</taxon>
        <taxon>Chordata</taxon>
        <taxon>Craniata</taxon>
        <taxon>Vertebrata</taxon>
        <taxon>Euteleostomi</taxon>
        <taxon>Actinopterygii</taxon>
        <taxon>Neopterygii</taxon>
        <taxon>Teleostei</taxon>
        <taxon>Neoteleostei</taxon>
        <taxon>Acanthomorphata</taxon>
        <taxon>Eupercaria</taxon>
        <taxon>Centrarchiformes</taxon>
        <taxon>Terapontoidei</taxon>
        <taxon>Terapontidae</taxon>
        <taxon>Scortum</taxon>
    </lineage>
</organism>
<dbReference type="EMBL" id="CM041553">
    <property type="protein sequence ID" value="KAI3352619.1"/>
    <property type="molecule type" value="Genomic_DNA"/>
</dbReference>
<evidence type="ECO:0000313" key="2">
    <source>
        <dbReference type="Proteomes" id="UP000831701"/>
    </source>
</evidence>
<accession>A0ACB8VAT3</accession>
<comment type="caution">
    <text evidence="1">The sequence shown here is derived from an EMBL/GenBank/DDBJ whole genome shotgun (WGS) entry which is preliminary data.</text>
</comment>
<evidence type="ECO:0000313" key="1">
    <source>
        <dbReference type="EMBL" id="KAI3352619.1"/>
    </source>
</evidence>
<dbReference type="Proteomes" id="UP000831701">
    <property type="component" value="Chromosome 23"/>
</dbReference>
<protein>
    <submittedName>
        <fullName evidence="1">Uncharacterized protein</fullName>
    </submittedName>
</protein>
<name>A0ACB8VAT3_9TELE</name>
<keyword evidence="2" id="KW-1185">Reference proteome</keyword>
<reference evidence="1" key="1">
    <citation type="submission" date="2022-04" db="EMBL/GenBank/DDBJ databases">
        <title>Jade perch genome.</title>
        <authorList>
            <person name="Chao B."/>
        </authorList>
    </citation>
    <scope>NUCLEOTIDE SEQUENCE</scope>
    <source>
        <strain evidence="1">CB-2022</strain>
    </source>
</reference>
<sequence length="626" mass="69640">MRHQLQTPPGLCRPALSGGLLHLQPEPESGKSSCPCGRLLVWFQSLKLRAPRSSNHFRPVALTSHLMKALERIVLRHLRPLVSPNMDPLQFAYQPSIGVDDAVIYLLQRSLSHLEDAGNTVRITFFDFSSAFNTIHPSLLRVKLERAGASDQLAAWVTNYLTDRPQFVRLQDCVSDVVVCSTEGNDCEYRKVIMDFVDWCELNHLQVNASKTKEMVIDFSRKPSADIAPPLNIQGLDIERVRTYKPLLRTFYETVVASVVSYAVVCWGGGCSERDKKRLNRLIKRASSVCGCPLDSIEAQIAFLQGERRGQENLKKDLVRRIKMLEYALKQERAKHHKLKYGTELNQGEIRPPSYDSDEGNDSDTHSPPNSSHQLSWKQGRQLLRQYLQEVGYTDTILDVKSQRVRALLGLTADSGEKPAERRAEPMVNGTEPSSLKDSGMVSKPDMSDSATVLEAFKFIESAAAEFSDEDEDEDSEGRDKTILDLAAMVRKKQSSTPSSTTSDLSDDPDTEEALKGFDFLASPDELDGSPESRSGEDSGEWGPNRSKLQDMLANLRDAEEHPSMQPLVTPPSRPSVPRLNEQDVGRPEDEAMTFLPSSGKSFILGRVDEAAVSNELGLGELAGLT</sequence>
<proteinExistence type="predicted"/>